<dbReference type="EMBL" id="MU277208">
    <property type="protein sequence ID" value="KAI0062248.1"/>
    <property type="molecule type" value="Genomic_DNA"/>
</dbReference>
<comment type="caution">
    <text evidence="1">The sequence shown here is derived from an EMBL/GenBank/DDBJ whole genome shotgun (WGS) entry which is preliminary data.</text>
</comment>
<proteinExistence type="predicted"/>
<gene>
    <name evidence="1" type="ORF">BV25DRAFT_1825681</name>
</gene>
<organism evidence="1 2">
    <name type="scientific">Artomyces pyxidatus</name>
    <dbReference type="NCBI Taxonomy" id="48021"/>
    <lineage>
        <taxon>Eukaryota</taxon>
        <taxon>Fungi</taxon>
        <taxon>Dikarya</taxon>
        <taxon>Basidiomycota</taxon>
        <taxon>Agaricomycotina</taxon>
        <taxon>Agaricomycetes</taxon>
        <taxon>Russulales</taxon>
        <taxon>Auriscalpiaceae</taxon>
        <taxon>Artomyces</taxon>
    </lineage>
</organism>
<dbReference type="Proteomes" id="UP000814140">
    <property type="component" value="Unassembled WGS sequence"/>
</dbReference>
<name>A0ACB8T0F6_9AGAM</name>
<protein>
    <submittedName>
        <fullName evidence="1">Uncharacterized protein</fullName>
    </submittedName>
</protein>
<evidence type="ECO:0000313" key="2">
    <source>
        <dbReference type="Proteomes" id="UP000814140"/>
    </source>
</evidence>
<sequence>MRSQNSLLSINRLPLEILAHIFDIARMSEWETLGDPPSGSIVRLSLVCHHWRQVALAFPALWSTIHLRDGAIYDFQFAALCLERSKHAALSVVITTLFRGVQIANFFAPHAYRIQEISVLVPFKYSCTKVPAYLSSTCSFPAPKLRTLRLCTAMWGSFDCPVLPALFGGSIHEVTHLQIESFSSWPGHTFGRLTHLALGSQSQYEKRSSMEEFLDLLEANPRLEELLLDDAGPGFDARDSRPRINLPQMRLICFITSSSERALPARVLSHLTLPEECSIRVNRDMNPSRFDELLPSPFPSDLSSLAPFRSLDKLALREDTVEFGEAAMRFSATSRRSGVSTSYRLRGLEPWGPWPEGALLLFLKAIPCAGIRRVKLAMADTFKTFSEDEWRNIFDRLPALEELTVLEHHAPAILAALHCRGSSDEGGVPCPHLSSLQLLRTKDLDVEELLRLGRARASCQHRLKHLMVSPGTGKISCSDHERLRSCFDSVEVVVTEDEPIFEEPEEMMRLPFGKDISGQY</sequence>
<keyword evidence="2" id="KW-1185">Reference proteome</keyword>
<accession>A0ACB8T0F6</accession>
<reference evidence="1" key="1">
    <citation type="submission" date="2021-03" db="EMBL/GenBank/DDBJ databases">
        <authorList>
            <consortium name="DOE Joint Genome Institute"/>
            <person name="Ahrendt S."/>
            <person name="Looney B.P."/>
            <person name="Miyauchi S."/>
            <person name="Morin E."/>
            <person name="Drula E."/>
            <person name="Courty P.E."/>
            <person name="Chicoki N."/>
            <person name="Fauchery L."/>
            <person name="Kohler A."/>
            <person name="Kuo A."/>
            <person name="Labutti K."/>
            <person name="Pangilinan J."/>
            <person name="Lipzen A."/>
            <person name="Riley R."/>
            <person name="Andreopoulos W."/>
            <person name="He G."/>
            <person name="Johnson J."/>
            <person name="Barry K.W."/>
            <person name="Grigoriev I.V."/>
            <person name="Nagy L."/>
            <person name="Hibbett D."/>
            <person name="Henrissat B."/>
            <person name="Matheny P.B."/>
            <person name="Labbe J."/>
            <person name="Martin F."/>
        </authorList>
    </citation>
    <scope>NUCLEOTIDE SEQUENCE</scope>
    <source>
        <strain evidence="1">HHB10654</strain>
    </source>
</reference>
<reference evidence="1" key="2">
    <citation type="journal article" date="2022" name="New Phytol.">
        <title>Evolutionary transition to the ectomycorrhizal habit in the genomes of a hyperdiverse lineage of mushroom-forming fungi.</title>
        <authorList>
            <person name="Looney B."/>
            <person name="Miyauchi S."/>
            <person name="Morin E."/>
            <person name="Drula E."/>
            <person name="Courty P.E."/>
            <person name="Kohler A."/>
            <person name="Kuo A."/>
            <person name="LaButti K."/>
            <person name="Pangilinan J."/>
            <person name="Lipzen A."/>
            <person name="Riley R."/>
            <person name="Andreopoulos W."/>
            <person name="He G."/>
            <person name="Johnson J."/>
            <person name="Nolan M."/>
            <person name="Tritt A."/>
            <person name="Barry K.W."/>
            <person name="Grigoriev I.V."/>
            <person name="Nagy L.G."/>
            <person name="Hibbett D."/>
            <person name="Henrissat B."/>
            <person name="Matheny P.B."/>
            <person name="Labbe J."/>
            <person name="Martin F.M."/>
        </authorList>
    </citation>
    <scope>NUCLEOTIDE SEQUENCE</scope>
    <source>
        <strain evidence="1">HHB10654</strain>
    </source>
</reference>
<evidence type="ECO:0000313" key="1">
    <source>
        <dbReference type="EMBL" id="KAI0062248.1"/>
    </source>
</evidence>